<dbReference type="InterPro" id="IPR002156">
    <property type="entry name" value="RNaseH_domain"/>
</dbReference>
<evidence type="ECO:0000313" key="2">
    <source>
        <dbReference type="EMBL" id="JAP63351.1"/>
    </source>
</evidence>
<dbReference type="Gene3D" id="3.30.420.10">
    <property type="entry name" value="Ribonuclease H-like superfamily/Ribonuclease H"/>
    <property type="match status" value="1"/>
</dbReference>
<name>A0A131XCP9_9ACAR</name>
<dbReference type="SUPFAM" id="SSF53098">
    <property type="entry name" value="Ribonuclease H-like"/>
    <property type="match status" value="1"/>
</dbReference>
<dbReference type="InterPro" id="IPR036397">
    <property type="entry name" value="RNaseH_sf"/>
</dbReference>
<reference evidence="2" key="1">
    <citation type="journal article" date="2017" name="Ticks Tick Borne Dis.">
        <title>An insight into the sialome of Hyalomma excavatum.</title>
        <authorList>
            <person name="Ribeiro J.M."/>
            <person name="Slovak M."/>
            <person name="Francischetti I.M."/>
        </authorList>
    </citation>
    <scope>NUCLEOTIDE SEQUENCE</scope>
    <source>
        <strain evidence="2">Samish</strain>
        <tissue evidence="2">Salivary glands</tissue>
    </source>
</reference>
<accession>A0A131XCP9</accession>
<dbReference type="GO" id="GO:0003676">
    <property type="term" value="F:nucleic acid binding"/>
    <property type="evidence" value="ECO:0007669"/>
    <property type="project" value="InterPro"/>
</dbReference>
<dbReference type="InterPro" id="IPR012337">
    <property type="entry name" value="RNaseH-like_sf"/>
</dbReference>
<proteinExistence type="evidence at transcript level"/>
<dbReference type="AlphaFoldDB" id="A0A131XCP9"/>
<feature type="domain" description="RNase H type-1" evidence="1">
    <location>
        <begin position="1"/>
        <end position="108"/>
    </location>
</feature>
<dbReference type="EMBL" id="GEFH01005230">
    <property type="protein sequence ID" value="JAP63351.1"/>
    <property type="molecule type" value="mRNA"/>
</dbReference>
<dbReference type="PROSITE" id="PS50879">
    <property type="entry name" value="RNASE_H_1"/>
    <property type="match status" value="1"/>
</dbReference>
<organism evidence="2">
    <name type="scientific">Hyalomma excavatum</name>
    <dbReference type="NCBI Taxonomy" id="257692"/>
    <lineage>
        <taxon>Eukaryota</taxon>
        <taxon>Metazoa</taxon>
        <taxon>Ecdysozoa</taxon>
        <taxon>Arthropoda</taxon>
        <taxon>Chelicerata</taxon>
        <taxon>Arachnida</taxon>
        <taxon>Acari</taxon>
        <taxon>Parasitiformes</taxon>
        <taxon>Ixodida</taxon>
        <taxon>Ixodoidea</taxon>
        <taxon>Ixodidae</taxon>
        <taxon>Hyalomminae</taxon>
        <taxon>Hyalomma</taxon>
    </lineage>
</organism>
<feature type="non-terminal residue" evidence="2">
    <location>
        <position position="1"/>
    </location>
</feature>
<sequence>SGVGIFSPNLDWSYSVRLPDFVPIFVAEFLAVVLALRNLNSSFLSAVVLTDSLSLCSSLTATMDTHVIKAFQALVPSHLRTVRLIWVPGHKGLLLNEVADSLAKAALDGPVLPYFPASAYVTAARFRRRVLREALKDSALTNSTDYCHLLYPWRRTVCQTRQLEVSLTRLRCRVPSLNFYEYRSGRVPSPLCAFCGEPETIDHFLLSCRRFTVARKTCLENPLRALGIALSTPAVLSFGASISGYCNTNACLAVQNYLNETDRF</sequence>
<evidence type="ECO:0000259" key="1">
    <source>
        <dbReference type="PROSITE" id="PS50879"/>
    </source>
</evidence>
<dbReference type="Pfam" id="PF00075">
    <property type="entry name" value="RNase_H"/>
    <property type="match status" value="1"/>
</dbReference>
<dbReference type="GO" id="GO:0004523">
    <property type="term" value="F:RNA-DNA hybrid ribonuclease activity"/>
    <property type="evidence" value="ECO:0007669"/>
    <property type="project" value="InterPro"/>
</dbReference>
<protein>
    <submittedName>
        <fullName evidence="2">Putative tick transposon</fullName>
    </submittedName>
</protein>